<accession>A0A285CSK4</accession>
<evidence type="ECO:0000313" key="3">
    <source>
        <dbReference type="EMBL" id="SNX70569.1"/>
    </source>
</evidence>
<evidence type="ECO:0000259" key="2">
    <source>
        <dbReference type="Pfam" id="PF07331"/>
    </source>
</evidence>
<name>A0A285CSK4_9BACI</name>
<gene>
    <name evidence="3" type="ORF">SAMN05877753_104185</name>
</gene>
<proteinExistence type="predicted"/>
<sequence length="147" mass="16252">MTLANRVIGTLLLLLSVYVWVTANAFPDAAGIGPGADFFPKLTASVLGILSIMLVLKKENTEESIFLVSGKQSWKFVLGFVAMILFVFLIEVIGFSFTAVLFSISWMWLMGIRNIVKLLLVSVFISVLITLVFEQLLNVPIPHGLLY</sequence>
<evidence type="ECO:0000256" key="1">
    <source>
        <dbReference type="SAM" id="Phobius"/>
    </source>
</evidence>
<feature type="domain" description="DUF1468" evidence="2">
    <location>
        <begin position="7"/>
        <end position="142"/>
    </location>
</feature>
<feature type="transmembrane region" description="Helical" evidence="1">
    <location>
        <begin position="76"/>
        <end position="109"/>
    </location>
</feature>
<keyword evidence="1" id="KW-1133">Transmembrane helix</keyword>
<feature type="transmembrane region" description="Helical" evidence="1">
    <location>
        <begin position="115"/>
        <end position="133"/>
    </location>
</feature>
<dbReference type="Pfam" id="PF07331">
    <property type="entry name" value="TctB"/>
    <property type="match status" value="1"/>
</dbReference>
<dbReference type="EMBL" id="OAOP01000004">
    <property type="protein sequence ID" value="SNX70569.1"/>
    <property type="molecule type" value="Genomic_DNA"/>
</dbReference>
<dbReference type="InterPro" id="IPR009936">
    <property type="entry name" value="DUF1468"/>
</dbReference>
<dbReference type="RefSeq" id="WP_097158585.1">
    <property type="nucleotide sequence ID" value="NZ_JBEPMQ010000010.1"/>
</dbReference>
<protein>
    <submittedName>
        <fullName evidence="3">Tripartite tricarboxylate transporter TctB family protein</fullName>
    </submittedName>
</protein>
<dbReference type="Proteomes" id="UP000219546">
    <property type="component" value="Unassembled WGS sequence"/>
</dbReference>
<dbReference type="AlphaFoldDB" id="A0A285CSK4"/>
<dbReference type="OrthoDB" id="2969509at2"/>
<organism evidence="3 4">
    <name type="scientific">Bacillus oleivorans</name>
    <dbReference type="NCBI Taxonomy" id="1448271"/>
    <lineage>
        <taxon>Bacteria</taxon>
        <taxon>Bacillati</taxon>
        <taxon>Bacillota</taxon>
        <taxon>Bacilli</taxon>
        <taxon>Bacillales</taxon>
        <taxon>Bacillaceae</taxon>
        <taxon>Bacillus</taxon>
    </lineage>
</organism>
<keyword evidence="1" id="KW-0812">Transmembrane</keyword>
<feature type="transmembrane region" description="Helical" evidence="1">
    <location>
        <begin position="7"/>
        <end position="26"/>
    </location>
</feature>
<keyword evidence="1" id="KW-0472">Membrane</keyword>
<reference evidence="3 4" key="1">
    <citation type="submission" date="2017-08" db="EMBL/GenBank/DDBJ databases">
        <authorList>
            <person name="de Groot N.N."/>
        </authorList>
    </citation>
    <scope>NUCLEOTIDE SEQUENCE [LARGE SCALE GENOMIC DNA]</scope>
    <source>
        <strain evidence="3 4">JC228</strain>
    </source>
</reference>
<evidence type="ECO:0000313" key="4">
    <source>
        <dbReference type="Proteomes" id="UP000219546"/>
    </source>
</evidence>
<keyword evidence="4" id="KW-1185">Reference proteome</keyword>